<name>A0ABW4HRD0_9BACI</name>
<keyword evidence="1" id="KW-0732">Signal</keyword>
<accession>A0ABW4HRD0</accession>
<feature type="signal peptide" evidence="1">
    <location>
        <begin position="1"/>
        <end position="24"/>
    </location>
</feature>
<comment type="caution">
    <text evidence="2">The sequence shown here is derived from an EMBL/GenBank/DDBJ whole genome shotgun (WGS) entry which is preliminary data.</text>
</comment>
<reference evidence="3" key="1">
    <citation type="journal article" date="2019" name="Int. J. Syst. Evol. Microbiol.">
        <title>The Global Catalogue of Microorganisms (GCM) 10K type strain sequencing project: providing services to taxonomists for standard genome sequencing and annotation.</title>
        <authorList>
            <consortium name="The Broad Institute Genomics Platform"/>
            <consortium name="The Broad Institute Genome Sequencing Center for Infectious Disease"/>
            <person name="Wu L."/>
            <person name="Ma J."/>
        </authorList>
    </citation>
    <scope>NUCLEOTIDE SEQUENCE [LARGE SCALE GENOMIC DNA]</scope>
    <source>
        <strain evidence="3">CGMCC 1.12376</strain>
    </source>
</reference>
<keyword evidence="3" id="KW-1185">Reference proteome</keyword>
<feature type="chain" id="PRO_5046440387" evidence="1">
    <location>
        <begin position="25"/>
        <end position="149"/>
    </location>
</feature>
<keyword evidence="2" id="KW-0449">Lipoprotein</keyword>
<evidence type="ECO:0000256" key="1">
    <source>
        <dbReference type="SAM" id="SignalP"/>
    </source>
</evidence>
<dbReference type="EMBL" id="JBHUDE010000047">
    <property type="protein sequence ID" value="MFD1608183.1"/>
    <property type="molecule type" value="Genomic_DNA"/>
</dbReference>
<protein>
    <submittedName>
        <fullName evidence="2">YhcN/YlaJ family sporulation lipoprotein</fullName>
    </submittedName>
</protein>
<dbReference type="RefSeq" id="WP_251512503.1">
    <property type="nucleotide sequence ID" value="NZ_JAMBON010000006.1"/>
</dbReference>
<evidence type="ECO:0000313" key="3">
    <source>
        <dbReference type="Proteomes" id="UP001597221"/>
    </source>
</evidence>
<gene>
    <name evidence="2" type="ORF">ACFSBH_11000</name>
</gene>
<proteinExistence type="predicted"/>
<evidence type="ECO:0000313" key="2">
    <source>
        <dbReference type="EMBL" id="MFD1608183.1"/>
    </source>
</evidence>
<dbReference type="Proteomes" id="UP001597221">
    <property type="component" value="Unassembled WGS sequence"/>
</dbReference>
<sequence>MKRTSTIFLFFIVLLCGCSNTTSSDKPNDSGVSITQTSTNYQQEASQQAKRLIANEHEINEIFAVNNDKLLVIGVDPKQHDRLQLKELRKTFKEILESNGIKQDIELSTDQKIILELRKLEEQLDNGALSKKQLNKELERIQKLSKEQT</sequence>
<organism evidence="2 3">
    <name type="scientific">Oceanobacillus luteolus</name>
    <dbReference type="NCBI Taxonomy" id="1274358"/>
    <lineage>
        <taxon>Bacteria</taxon>
        <taxon>Bacillati</taxon>
        <taxon>Bacillota</taxon>
        <taxon>Bacilli</taxon>
        <taxon>Bacillales</taxon>
        <taxon>Bacillaceae</taxon>
        <taxon>Oceanobacillus</taxon>
    </lineage>
</organism>
<dbReference type="PROSITE" id="PS51257">
    <property type="entry name" value="PROKAR_LIPOPROTEIN"/>
    <property type="match status" value="1"/>
</dbReference>